<dbReference type="Pfam" id="PF02016">
    <property type="entry name" value="Peptidase_S66"/>
    <property type="match status" value="1"/>
</dbReference>
<protein>
    <submittedName>
        <fullName evidence="9">Muramoyltetrapeptide carboxypeptidase</fullName>
    </submittedName>
</protein>
<dbReference type="InterPro" id="IPR029062">
    <property type="entry name" value="Class_I_gatase-like"/>
</dbReference>
<feature type="active site" description="Nucleophile" evidence="6">
    <location>
        <position position="113"/>
    </location>
</feature>
<dbReference type="Gene3D" id="3.50.30.60">
    <property type="entry name" value="LD-carboxypeptidase A C-terminal domain-like"/>
    <property type="match status" value="1"/>
</dbReference>
<dbReference type="InterPro" id="IPR027478">
    <property type="entry name" value="LdcA_N"/>
</dbReference>
<dbReference type="InterPro" id="IPR040921">
    <property type="entry name" value="Peptidase_S66C"/>
</dbReference>
<evidence type="ECO:0000256" key="6">
    <source>
        <dbReference type="PIRSR" id="PIRSR028757-1"/>
    </source>
</evidence>
<feature type="active site" description="Charge relay system" evidence="6">
    <location>
        <position position="287"/>
    </location>
</feature>
<dbReference type="GO" id="GO:0006508">
    <property type="term" value="P:proteolysis"/>
    <property type="evidence" value="ECO:0007669"/>
    <property type="project" value="UniProtKB-KW"/>
</dbReference>
<dbReference type="GO" id="GO:0008236">
    <property type="term" value="F:serine-type peptidase activity"/>
    <property type="evidence" value="ECO:0007669"/>
    <property type="project" value="UniProtKB-KW"/>
</dbReference>
<feature type="domain" description="LD-carboxypeptidase N-terminal" evidence="7">
    <location>
        <begin position="17"/>
        <end position="133"/>
    </location>
</feature>
<keyword evidence="3" id="KW-0645">Protease</keyword>
<dbReference type="RefSeq" id="WP_128911671.1">
    <property type="nucleotide sequence ID" value="NZ_RDSM01000001.1"/>
</dbReference>
<evidence type="ECO:0000256" key="4">
    <source>
        <dbReference type="ARBA" id="ARBA00022801"/>
    </source>
</evidence>
<reference evidence="10" key="2">
    <citation type="submission" date="2019-02" db="EMBL/GenBank/DDBJ databases">
        <title>Granulicella sibirica sp. nov., a psychrotolerant acidobacterium isolated from an organic soil layer in forested tundra, West Siberia.</title>
        <authorList>
            <person name="Oshkin I.Y."/>
            <person name="Kulichevskaya I.S."/>
            <person name="Rijpstra W.I.C."/>
            <person name="Sinninghe Damste J.S."/>
            <person name="Rakitin A.L."/>
            <person name="Ravin N.V."/>
            <person name="Dedysh S.N."/>
        </authorList>
    </citation>
    <scope>NUCLEOTIDE SEQUENCE [LARGE SCALE GENOMIC DNA]</scope>
    <source>
        <strain evidence="10">AF10</strain>
    </source>
</reference>
<keyword evidence="10" id="KW-1185">Reference proteome</keyword>
<dbReference type="InterPro" id="IPR040449">
    <property type="entry name" value="Peptidase_S66_N"/>
</dbReference>
<comment type="caution">
    <text evidence="9">The sequence shown here is derived from an EMBL/GenBank/DDBJ whole genome shotgun (WGS) entry which is preliminary data.</text>
</comment>
<proteinExistence type="inferred from homology"/>
<evidence type="ECO:0000313" key="10">
    <source>
        <dbReference type="Proteomes" id="UP000289437"/>
    </source>
</evidence>
<keyword evidence="2 9" id="KW-0121">Carboxypeptidase</keyword>
<evidence type="ECO:0000313" key="9">
    <source>
        <dbReference type="EMBL" id="RXH57511.1"/>
    </source>
</evidence>
<dbReference type="EMBL" id="RDSM01000001">
    <property type="protein sequence ID" value="RXH57511.1"/>
    <property type="molecule type" value="Genomic_DNA"/>
</dbReference>
<dbReference type="AlphaFoldDB" id="A0A4Q0T7D4"/>
<reference evidence="9 10" key="1">
    <citation type="submission" date="2018-11" db="EMBL/GenBank/DDBJ databases">
        <authorList>
            <person name="Mardanov A.V."/>
            <person name="Ravin N.V."/>
            <person name="Dedysh S.N."/>
        </authorList>
    </citation>
    <scope>NUCLEOTIDE SEQUENCE [LARGE SCALE GENOMIC DNA]</scope>
    <source>
        <strain evidence="9 10">AF10</strain>
    </source>
</reference>
<evidence type="ECO:0000256" key="3">
    <source>
        <dbReference type="ARBA" id="ARBA00022670"/>
    </source>
</evidence>
<dbReference type="SUPFAM" id="SSF141986">
    <property type="entry name" value="LD-carboxypeptidase A C-terminal domain-like"/>
    <property type="match status" value="1"/>
</dbReference>
<evidence type="ECO:0000259" key="7">
    <source>
        <dbReference type="Pfam" id="PF02016"/>
    </source>
</evidence>
<keyword evidence="4" id="KW-0378">Hydrolase</keyword>
<dbReference type="GO" id="GO:0004180">
    <property type="term" value="F:carboxypeptidase activity"/>
    <property type="evidence" value="ECO:0007669"/>
    <property type="project" value="UniProtKB-KW"/>
</dbReference>
<dbReference type="InterPro" id="IPR003507">
    <property type="entry name" value="S66_fam"/>
</dbReference>
<dbReference type="Proteomes" id="UP000289437">
    <property type="component" value="Unassembled WGS sequence"/>
</dbReference>
<evidence type="ECO:0000256" key="1">
    <source>
        <dbReference type="ARBA" id="ARBA00010233"/>
    </source>
</evidence>
<dbReference type="OrthoDB" id="9807329at2"/>
<gene>
    <name evidence="9" type="ORF">GRAN_0821</name>
</gene>
<dbReference type="InterPro" id="IPR027461">
    <property type="entry name" value="Carboxypeptidase_A_C_sf"/>
</dbReference>
<accession>A0A4Q0T7D4</accession>
<comment type="similarity">
    <text evidence="1">Belongs to the peptidase S66 family.</text>
</comment>
<sequence>MRTLLKPTPLAPGATLAIVSPASTPKPDRVQQGIQALEALGYKTRLYPNALNKGPLYFAGDRAERLADLHAAFADPEIDAIICTRGGWGSAELLPHLDLEMIRANPKPFLGYSDHTSLHTYLLKSLGLVTFYAPMVAADFARRNGYDQASWTHALTGSDPWSLTATDGLRTLRPGTATGQIVGGCLSIYTESMGTPYAPNVYAPDLPNFPTILFLEDIGTKPYQWDRYLLHLRFAGHLATAQAIVFGDMSQNIAPGNPEDLAFLEAVLLNNLRDFQGPIAIGLRSGHVDAPNITLPLGIQAQLDTSDPDNPRLTYLESAVQP</sequence>
<dbReference type="PIRSF" id="PIRSF028757">
    <property type="entry name" value="LD-carboxypeptidase"/>
    <property type="match status" value="1"/>
</dbReference>
<evidence type="ECO:0000256" key="2">
    <source>
        <dbReference type="ARBA" id="ARBA00022645"/>
    </source>
</evidence>
<dbReference type="CDD" id="cd07025">
    <property type="entry name" value="Peptidase_S66"/>
    <property type="match status" value="1"/>
</dbReference>
<dbReference type="Gene3D" id="3.40.50.10740">
    <property type="entry name" value="Class I glutamine amidotransferase-like"/>
    <property type="match status" value="1"/>
</dbReference>
<feature type="domain" description="LD-carboxypeptidase C-terminal" evidence="8">
    <location>
        <begin position="178"/>
        <end position="303"/>
    </location>
</feature>
<dbReference type="PANTHER" id="PTHR30237">
    <property type="entry name" value="MURAMOYLTETRAPEPTIDE CARBOXYPEPTIDASE"/>
    <property type="match status" value="1"/>
</dbReference>
<evidence type="ECO:0000259" key="8">
    <source>
        <dbReference type="Pfam" id="PF17676"/>
    </source>
</evidence>
<dbReference type="Pfam" id="PF17676">
    <property type="entry name" value="Peptidase_S66C"/>
    <property type="match status" value="1"/>
</dbReference>
<organism evidence="9 10">
    <name type="scientific">Granulicella sibirica</name>
    <dbReference type="NCBI Taxonomy" id="2479048"/>
    <lineage>
        <taxon>Bacteria</taxon>
        <taxon>Pseudomonadati</taxon>
        <taxon>Acidobacteriota</taxon>
        <taxon>Terriglobia</taxon>
        <taxon>Terriglobales</taxon>
        <taxon>Acidobacteriaceae</taxon>
        <taxon>Granulicella</taxon>
    </lineage>
</organism>
<dbReference type="PANTHER" id="PTHR30237:SF2">
    <property type="entry name" value="MUREIN TETRAPEPTIDE CARBOXYPEPTIDASE"/>
    <property type="match status" value="1"/>
</dbReference>
<feature type="active site" description="Charge relay system" evidence="6">
    <location>
        <position position="216"/>
    </location>
</feature>
<dbReference type="SUPFAM" id="SSF52317">
    <property type="entry name" value="Class I glutamine amidotransferase-like"/>
    <property type="match status" value="1"/>
</dbReference>
<keyword evidence="5" id="KW-0720">Serine protease</keyword>
<name>A0A4Q0T7D4_9BACT</name>
<evidence type="ECO:0000256" key="5">
    <source>
        <dbReference type="ARBA" id="ARBA00022825"/>
    </source>
</evidence>